<accession>A0A5A7MT77</accession>
<evidence type="ECO:0000313" key="1">
    <source>
        <dbReference type="EMBL" id="GEQ99252.1"/>
    </source>
</evidence>
<reference evidence="1 2" key="1">
    <citation type="submission" date="2019-09" db="EMBL/GenBank/DDBJ databases">
        <title>NBRP : Genome information of microbial organism related human and environment.</title>
        <authorList>
            <person name="Hattori M."/>
            <person name="Oshima K."/>
            <person name="Inaba H."/>
            <person name="Suda W."/>
            <person name="Sakamoto M."/>
            <person name="Iino T."/>
            <person name="Kitahara M."/>
            <person name="Oshida Y."/>
            <person name="Iida T."/>
            <person name="Kudo T."/>
            <person name="Itoh T."/>
            <person name="Ohkuma M."/>
        </authorList>
    </citation>
    <scope>NUCLEOTIDE SEQUENCE [LARGE SCALE GENOMIC DNA]</scope>
    <source>
        <strain evidence="1 2">Hi-2</strain>
    </source>
</reference>
<gene>
    <name evidence="1" type="ORF">JCM17844_28890</name>
</gene>
<dbReference type="Proteomes" id="UP000322084">
    <property type="component" value="Unassembled WGS sequence"/>
</dbReference>
<sequence>MDGATDVGVSVARIDLDDVAKARLKIPALRHDKAISIKHS</sequence>
<dbReference type="RefSeq" id="WP_268885189.1">
    <property type="nucleotide sequence ID" value="NZ_BKCL01000015.1"/>
</dbReference>
<comment type="caution">
    <text evidence="1">The sequence shown here is derived from an EMBL/GenBank/DDBJ whole genome shotgun (WGS) entry which is preliminary data.</text>
</comment>
<dbReference type="EMBL" id="BKCL01000015">
    <property type="protein sequence ID" value="GEQ99252.1"/>
    <property type="molecule type" value="Genomic_DNA"/>
</dbReference>
<dbReference type="AlphaFoldDB" id="A0A5A7MT77"/>
<organism evidence="1 2">
    <name type="scientific">Iodidimonas gelatinilytica</name>
    <dbReference type="NCBI Taxonomy" id="1236966"/>
    <lineage>
        <taxon>Bacteria</taxon>
        <taxon>Pseudomonadati</taxon>
        <taxon>Pseudomonadota</taxon>
        <taxon>Alphaproteobacteria</taxon>
        <taxon>Iodidimonadales</taxon>
        <taxon>Iodidimonadaceae</taxon>
        <taxon>Iodidimonas</taxon>
    </lineage>
</organism>
<protein>
    <submittedName>
        <fullName evidence="1">Uncharacterized protein</fullName>
    </submittedName>
</protein>
<proteinExistence type="predicted"/>
<name>A0A5A7MT77_9PROT</name>
<evidence type="ECO:0000313" key="2">
    <source>
        <dbReference type="Proteomes" id="UP000322084"/>
    </source>
</evidence>